<dbReference type="GO" id="GO:0004113">
    <property type="term" value="F:2',3'-cyclic-nucleotide 3'-phosphodiesterase activity"/>
    <property type="evidence" value="ECO:0007669"/>
    <property type="project" value="InterPro"/>
</dbReference>
<dbReference type="PANTHER" id="PTHR35561:SF1">
    <property type="entry name" value="RNA 2',3'-CYCLIC PHOSPHODIESTERASE"/>
    <property type="match status" value="1"/>
</dbReference>
<dbReference type="AlphaFoldDB" id="A0A6N0HYB0"/>
<reference evidence="2 3" key="1">
    <citation type="submission" date="2020-05" db="EMBL/GenBank/DDBJ databases">
        <title>Horizontal transmission and recombination maintain forever young bacterial symbiont genomes.</title>
        <authorList>
            <person name="Russell S.L."/>
            <person name="Pepper-Tunick E."/>
            <person name="Svedberg J."/>
            <person name="Byrne A."/>
            <person name="Ruelas Castillo J."/>
            <person name="Vollmers C."/>
            <person name="Beinart R.A."/>
            <person name="Corbett-Detig R."/>
        </authorList>
    </citation>
    <scope>NUCLEOTIDE SEQUENCE [LARGE SCALE GENOMIC DNA]</scope>
    <source>
        <strain evidence="2">Santa_Monica_outfall</strain>
    </source>
</reference>
<keyword evidence="3" id="KW-1185">Reference proteome</keyword>
<dbReference type="EMBL" id="CP054491">
    <property type="protein sequence ID" value="QKQ27344.1"/>
    <property type="molecule type" value="Genomic_DNA"/>
</dbReference>
<name>A0A6N0HYB0_9GAMM</name>
<dbReference type="Gene3D" id="3.90.1140.10">
    <property type="entry name" value="Cyclic phosphodiesterase"/>
    <property type="match status" value="1"/>
</dbReference>
<accession>A0A6N0HYB0</accession>
<protein>
    <submittedName>
        <fullName evidence="2">RNA 2',3'-cyclic phosphodiesterase</fullName>
    </submittedName>
</protein>
<dbReference type="SUPFAM" id="SSF55144">
    <property type="entry name" value="LigT-like"/>
    <property type="match status" value="1"/>
</dbReference>
<dbReference type="PANTHER" id="PTHR35561">
    <property type="entry name" value="RNA 2',3'-CYCLIC PHOSPHODIESTERASE"/>
    <property type="match status" value="1"/>
</dbReference>
<evidence type="ECO:0000256" key="1">
    <source>
        <dbReference type="ARBA" id="ARBA00022801"/>
    </source>
</evidence>
<dbReference type="NCBIfam" id="TIGR02258">
    <property type="entry name" value="2_5_ligase"/>
    <property type="match status" value="1"/>
</dbReference>
<keyword evidence="1" id="KW-0378">Hydrolase</keyword>
<organism evidence="2 3">
    <name type="scientific">Candidatus Reidiella endopervernicosa</name>
    <dbReference type="NCBI Taxonomy" id="2738883"/>
    <lineage>
        <taxon>Bacteria</taxon>
        <taxon>Pseudomonadati</taxon>
        <taxon>Pseudomonadota</taxon>
        <taxon>Gammaproteobacteria</taxon>
        <taxon>Candidatus Reidiella</taxon>
    </lineage>
</organism>
<dbReference type="GO" id="GO:0008664">
    <property type="term" value="F:RNA 2',3'-cyclic 3'-phosphodiesterase activity"/>
    <property type="evidence" value="ECO:0007669"/>
    <property type="project" value="InterPro"/>
</dbReference>
<dbReference type="Pfam" id="PF13563">
    <property type="entry name" value="2_5_RNA_ligase2"/>
    <property type="match status" value="1"/>
</dbReference>
<gene>
    <name evidence="2" type="primary">thpR</name>
    <name evidence="2" type="ORF">HUE57_14410</name>
</gene>
<evidence type="ECO:0000313" key="3">
    <source>
        <dbReference type="Proteomes" id="UP000509658"/>
    </source>
</evidence>
<dbReference type="Proteomes" id="UP000509658">
    <property type="component" value="Chromosome"/>
</dbReference>
<dbReference type="InterPro" id="IPR009097">
    <property type="entry name" value="Cyclic_Pdiesterase"/>
</dbReference>
<evidence type="ECO:0000313" key="2">
    <source>
        <dbReference type="EMBL" id="QKQ27344.1"/>
    </source>
</evidence>
<dbReference type="KEGG" id="rev:HUE57_14410"/>
<dbReference type="InterPro" id="IPR004175">
    <property type="entry name" value="RNA_CPDase"/>
</dbReference>
<proteinExistence type="predicted"/>
<sequence length="182" mass="20496">MRALLFKQGRRWLHEHGKQVRSENLHITLSFLGNVPLDDIDCLCTAADGVKTPPFELELDRVGQFQRARVAWIGCTVTPEPLTLLVQTLNRALAACGNKIDPRPYHPHMTLARKIRDPIEPIQFHPFGESLFCESLFWASSPSKQQKLNATIYAYGAPTVLRSLRNHLFAALHNSLSDSTPT</sequence>